<evidence type="ECO:0000313" key="5">
    <source>
        <dbReference type="Proteomes" id="UP000014500"/>
    </source>
</evidence>
<dbReference type="SUPFAM" id="SSF88723">
    <property type="entry name" value="PIN domain-like"/>
    <property type="match status" value="1"/>
</dbReference>
<feature type="domain" description="XPG N-terminal" evidence="3">
    <location>
        <begin position="1"/>
        <end position="97"/>
    </location>
</feature>
<dbReference type="GO" id="GO:0004518">
    <property type="term" value="F:nuclease activity"/>
    <property type="evidence" value="ECO:0007669"/>
    <property type="project" value="InterPro"/>
</dbReference>
<organism evidence="4 5">
    <name type="scientific">Strigamia maritima</name>
    <name type="common">European centipede</name>
    <name type="synonym">Geophilus maritimus</name>
    <dbReference type="NCBI Taxonomy" id="126957"/>
    <lineage>
        <taxon>Eukaryota</taxon>
        <taxon>Metazoa</taxon>
        <taxon>Ecdysozoa</taxon>
        <taxon>Arthropoda</taxon>
        <taxon>Myriapoda</taxon>
        <taxon>Chilopoda</taxon>
        <taxon>Pleurostigmophora</taxon>
        <taxon>Geophilomorpha</taxon>
        <taxon>Linotaeniidae</taxon>
        <taxon>Strigamia</taxon>
    </lineage>
</organism>
<comment type="similarity">
    <text evidence="1">Belongs to the asteroid family.</text>
</comment>
<evidence type="ECO:0000259" key="3">
    <source>
        <dbReference type="Pfam" id="PF00752"/>
    </source>
</evidence>
<dbReference type="OMA" id="VMRCVFE"/>
<protein>
    <recommendedName>
        <fullName evidence="3">XPG N-terminal domain-containing protein</fullName>
    </recommendedName>
</protein>
<dbReference type="Pfam" id="PF00752">
    <property type="entry name" value="XPG_N"/>
    <property type="match status" value="1"/>
</dbReference>
<evidence type="ECO:0000256" key="1">
    <source>
        <dbReference type="ARBA" id="ARBA00007398"/>
    </source>
</evidence>
<dbReference type="STRING" id="126957.T1JN56"/>
<dbReference type="AlphaFoldDB" id="T1JN56"/>
<proteinExistence type="inferred from homology"/>
<dbReference type="InterPro" id="IPR006085">
    <property type="entry name" value="XPG_DNA_repair_N"/>
</dbReference>
<keyword evidence="5" id="KW-1185">Reference proteome</keyword>
<dbReference type="HOGENOM" id="CLU_017330_1_0_1"/>
<dbReference type="PhylomeDB" id="T1JN56"/>
<name>T1JN56_STRMM</name>
<dbReference type="Gene3D" id="3.40.50.1010">
    <property type="entry name" value="5'-nuclease"/>
    <property type="match status" value="1"/>
</dbReference>
<feature type="compositionally biased region" description="Basic residues" evidence="2">
    <location>
        <begin position="642"/>
        <end position="652"/>
    </location>
</feature>
<dbReference type="InterPro" id="IPR026832">
    <property type="entry name" value="Asteroid"/>
</dbReference>
<evidence type="ECO:0000313" key="4">
    <source>
        <dbReference type="EnsemblMetazoa" id="SMAR015285-PA"/>
    </source>
</evidence>
<accession>T1JN56</accession>
<feature type="compositionally biased region" description="Acidic residues" evidence="2">
    <location>
        <begin position="664"/>
        <end position="673"/>
    </location>
</feature>
<feature type="region of interest" description="Disordered" evidence="2">
    <location>
        <begin position="642"/>
        <end position="673"/>
    </location>
</feature>
<dbReference type="EMBL" id="JH431429">
    <property type="status" value="NOT_ANNOTATED_CDS"/>
    <property type="molecule type" value="Genomic_DNA"/>
</dbReference>
<dbReference type="PANTHER" id="PTHR15665:SF1">
    <property type="entry name" value="PROTEIN ASTEROID HOMOLOG 1"/>
    <property type="match status" value="1"/>
</dbReference>
<dbReference type="EnsemblMetazoa" id="SMAR015285-RA">
    <property type="protein sequence ID" value="SMAR015285-PA"/>
    <property type="gene ID" value="SMAR015285"/>
</dbReference>
<reference evidence="4" key="2">
    <citation type="submission" date="2015-02" db="UniProtKB">
        <authorList>
            <consortium name="EnsemblMetazoa"/>
        </authorList>
    </citation>
    <scope>IDENTIFICATION</scope>
</reference>
<dbReference type="Proteomes" id="UP000014500">
    <property type="component" value="Unassembled WGS sequence"/>
</dbReference>
<dbReference type="eggNOG" id="ENOG502QQRA">
    <property type="taxonomic scope" value="Eukaryota"/>
</dbReference>
<dbReference type="InterPro" id="IPR029060">
    <property type="entry name" value="PIN-like_dom_sf"/>
</dbReference>
<evidence type="ECO:0000256" key="2">
    <source>
        <dbReference type="SAM" id="MobiDB-lite"/>
    </source>
</evidence>
<dbReference type="PANTHER" id="PTHR15665">
    <property type="entry name" value="ASTEROID PROTEIN"/>
    <property type="match status" value="1"/>
</dbReference>
<sequence length="695" mass="79974">MGIMSLTSFLDSFPQMLNSFRLHDTKVVIDGNNLCHALYHDCGVSCFFGGDYDKFAARTKEYFVIYKKCGITPIIIFDGAYNERKLKTSTKRARERQLIARNFSQGKLLKHRERKGILPILAMDVLHDVLNDMKIQSVQCTFEADSQIAAIANYFQCPVLSLDSDFYIYDVTGGFIPLNLIDMGIKRKTDESESYKFLDCKIYYVDNFLREFDTADRSTLPLFGTLLGNDFVSTSTFQHFFAQLKIEKLKLRKHKFGTRHQKIIGLLIWLQTRTKEEAIINVLNFFKKDYRERLKTIIHETIEGYTQIEPSNIVNILTKETKIWTESTKDEVDMPKWFIDDFNHGILPPFMLNAVVHQRVVLPVQTECQDKASSYNIARPLRRLIYGLLFSIKNTDASVNEYDRVGYNLQNIKTDTINELPIFGSLPVLPDINSTSAKILMLEVLCADENVFPTLPPGLRFVLLIVRYWILKADPQVTDCEVYSITLCILFLSVIDKKTKFKKSFKTLNFPLDVVLENASNSDFQDVDLKLTKFRKAPEFTRIRNFNVSLVHNFSQLQTCILYAFYLNSLFKFPFTPVSASKLFNGTFLYNVCVDLQSRACPRSYVMHLLSDNTAAVDLFNYVTDSMLATLPSDATLKRSCHNKKRRQKKKSRTTDRCVTTPEASEDGDNSENDASEFKYEITVDVCNKFQALLN</sequence>
<reference evidence="5" key="1">
    <citation type="submission" date="2011-05" db="EMBL/GenBank/DDBJ databases">
        <authorList>
            <person name="Richards S.R."/>
            <person name="Qu J."/>
            <person name="Jiang H."/>
            <person name="Jhangiani S.N."/>
            <person name="Agravi P."/>
            <person name="Goodspeed R."/>
            <person name="Gross S."/>
            <person name="Mandapat C."/>
            <person name="Jackson L."/>
            <person name="Mathew T."/>
            <person name="Pu L."/>
            <person name="Thornton R."/>
            <person name="Saada N."/>
            <person name="Wilczek-Boney K.B."/>
            <person name="Lee S."/>
            <person name="Kovar C."/>
            <person name="Wu Y."/>
            <person name="Scherer S.E."/>
            <person name="Worley K.C."/>
            <person name="Muzny D.M."/>
            <person name="Gibbs R."/>
        </authorList>
    </citation>
    <scope>NUCLEOTIDE SEQUENCE</scope>
    <source>
        <strain evidence="5">Brora</strain>
    </source>
</reference>